<dbReference type="InterPro" id="IPR017981">
    <property type="entry name" value="GPCR_2-like_7TM"/>
</dbReference>
<feature type="non-terminal residue" evidence="15">
    <location>
        <position position="1"/>
    </location>
</feature>
<reference evidence="15" key="1">
    <citation type="submission" date="2021-04" db="EMBL/GenBank/DDBJ databases">
        <authorList>
            <consortium name="Molecular Ecology Group"/>
        </authorList>
    </citation>
    <scope>NUCLEOTIDE SEQUENCE</scope>
</reference>
<name>A0A8S3ZU39_9EUPU</name>
<keyword evidence="9" id="KW-0675">Receptor</keyword>
<feature type="transmembrane region" description="Helical" evidence="12">
    <location>
        <begin position="631"/>
        <end position="654"/>
    </location>
</feature>
<dbReference type="Proteomes" id="UP000678393">
    <property type="component" value="Unassembled WGS sequence"/>
</dbReference>
<feature type="transmembrane region" description="Helical" evidence="12">
    <location>
        <begin position="515"/>
        <end position="537"/>
    </location>
</feature>
<dbReference type="GO" id="GO:0016020">
    <property type="term" value="C:membrane"/>
    <property type="evidence" value="ECO:0007669"/>
    <property type="project" value="UniProtKB-SubCell"/>
</dbReference>
<evidence type="ECO:0000256" key="11">
    <source>
        <dbReference type="SAM" id="MobiDB-lite"/>
    </source>
</evidence>
<evidence type="ECO:0000313" key="15">
    <source>
        <dbReference type="EMBL" id="CAG5131282.1"/>
    </source>
</evidence>
<keyword evidence="5" id="KW-0732">Signal</keyword>
<feature type="transmembrane region" description="Helical" evidence="12">
    <location>
        <begin position="411"/>
        <end position="434"/>
    </location>
</feature>
<dbReference type="GO" id="GO:0007166">
    <property type="term" value="P:cell surface receptor signaling pathway"/>
    <property type="evidence" value="ECO:0007669"/>
    <property type="project" value="InterPro"/>
</dbReference>
<dbReference type="Pfam" id="PF01825">
    <property type="entry name" value="GPS"/>
    <property type="match status" value="1"/>
</dbReference>
<dbReference type="GO" id="GO:0004930">
    <property type="term" value="F:G protein-coupled receptor activity"/>
    <property type="evidence" value="ECO:0007669"/>
    <property type="project" value="InterPro"/>
</dbReference>
<evidence type="ECO:0000259" key="14">
    <source>
        <dbReference type="PROSITE" id="PS50261"/>
    </source>
</evidence>
<evidence type="ECO:0000256" key="7">
    <source>
        <dbReference type="ARBA" id="ARBA00023136"/>
    </source>
</evidence>
<feature type="transmembrane region" description="Helical" evidence="12">
    <location>
        <begin position="484"/>
        <end position="508"/>
    </location>
</feature>
<evidence type="ECO:0000256" key="1">
    <source>
        <dbReference type="ARBA" id="ARBA00004141"/>
    </source>
</evidence>
<feature type="compositionally biased region" description="Basic and acidic residues" evidence="11">
    <location>
        <begin position="681"/>
        <end position="697"/>
    </location>
</feature>
<dbReference type="InterPro" id="IPR000832">
    <property type="entry name" value="GPCR_2_secretin-like"/>
</dbReference>
<dbReference type="PANTHER" id="PTHR45692">
    <property type="entry name" value="G_PROTEIN_RECEP_F2_4 DOMAIN-CONTAINING PROTEIN"/>
    <property type="match status" value="1"/>
</dbReference>
<keyword evidence="16" id="KW-1185">Reference proteome</keyword>
<dbReference type="PRINTS" id="PR00249">
    <property type="entry name" value="GPCRSECRETIN"/>
</dbReference>
<evidence type="ECO:0000256" key="6">
    <source>
        <dbReference type="ARBA" id="ARBA00022989"/>
    </source>
</evidence>
<feature type="region of interest" description="Disordered" evidence="11">
    <location>
        <begin position="678"/>
        <end position="732"/>
    </location>
</feature>
<dbReference type="SMART" id="SM00303">
    <property type="entry name" value="GPS"/>
    <property type="match status" value="1"/>
</dbReference>
<feature type="transmembrane region" description="Helical" evidence="12">
    <location>
        <begin position="606"/>
        <end position="625"/>
    </location>
</feature>
<dbReference type="CDD" id="cd15040">
    <property type="entry name" value="7tmB2_Adhesion"/>
    <property type="match status" value="1"/>
</dbReference>
<gene>
    <name evidence="15" type="ORF">CUNI_LOCUS16840</name>
</gene>
<evidence type="ECO:0000256" key="10">
    <source>
        <dbReference type="ARBA" id="ARBA00023180"/>
    </source>
</evidence>
<protein>
    <submittedName>
        <fullName evidence="15">Uncharacterized protein</fullName>
    </submittedName>
</protein>
<comment type="similarity">
    <text evidence="2">Belongs to the G-protein coupled receptor 2 family. Adhesion G-protein coupled receptor (ADGR) subfamily.</text>
</comment>
<keyword evidence="7 12" id="KW-0472">Membrane</keyword>
<dbReference type="PROSITE" id="PS50261">
    <property type="entry name" value="G_PROTEIN_RECEP_F2_4"/>
    <property type="match status" value="1"/>
</dbReference>
<sequence>CPYSVTSLDKGGIKWSEADVGIHYWPCPYNNPLDHPMPVASRNCSLGANERPVWGEVNASLCLTKEAANKPNILEVFERNITKGNAKVASDYLRMITNSSGNLTAEMVHKSVSLLETLTKEEILQEPGVATNVIDCISNLINVDGKTLQQSETERQVSTRLLKVIDSVANKAPLTDGKLDISTPNLAVAALKLDVTERRDITLVTSPDTGNENNVTVDVSMGDNPQLANTTSLKIPVVALINSMNDEQKRNLNRISFTVHRSDILFSVIRSSGNTQRISDDDDNDNQVRNIGSYGNDNETRKNESYTLVTKINSHVVSASVPGVKIENLNRNITMNFEHSNNKSENARCMFWDDKLSDGKGDWSNAGCGVVTSNSQSTTCGCNHLTNFALLMDVYEQGSKLSALDRQILSIISYVGCGISCFALLITLITYGVFKKLRRDNPSKILINLCLALLCSNLVFLLGMQDYSFGNIASCKAVAVLLHYFLLASLTWMAVEAFYMYLALVVVFKTYYTNFILKCSLVGWGVPLVIVIITLGVNKTDNYGFINSGMCWLKNPAFYAAFLAPVCLILLINCMAFILVVKQLASMSSIRLNKTERNSTVQRLRGAVGVVILLGLSWIFAIFAIDQASVAFYYLFAIFNSLQGLFIFIFYCLLKTDAVVALKRSLPCFEEYGESSKSYSHSKEKTPAYEDSERMDESAAELPTGIRDTSFCRDSSDAISGSFNNIGHTSSA</sequence>
<evidence type="ECO:0000256" key="8">
    <source>
        <dbReference type="ARBA" id="ARBA00023157"/>
    </source>
</evidence>
<feature type="compositionally biased region" description="Polar residues" evidence="11">
    <location>
        <begin position="287"/>
        <end position="297"/>
    </location>
</feature>
<evidence type="ECO:0000259" key="13">
    <source>
        <dbReference type="PROSITE" id="PS50221"/>
    </source>
</evidence>
<dbReference type="OrthoDB" id="5961629at2759"/>
<comment type="subcellular location">
    <subcellularLocation>
        <location evidence="1">Membrane</location>
        <topology evidence="1">Multi-pass membrane protein</topology>
    </subcellularLocation>
</comment>
<feature type="transmembrane region" description="Helical" evidence="12">
    <location>
        <begin position="557"/>
        <end position="585"/>
    </location>
</feature>
<feature type="domain" description="GAIN-B" evidence="13">
    <location>
        <begin position="255"/>
        <end position="398"/>
    </location>
</feature>
<evidence type="ECO:0000256" key="2">
    <source>
        <dbReference type="ARBA" id="ARBA00007343"/>
    </source>
</evidence>
<dbReference type="InterPro" id="IPR057244">
    <property type="entry name" value="GAIN_B"/>
</dbReference>
<dbReference type="InterPro" id="IPR000539">
    <property type="entry name" value="Frizzled/Smoothened_7TM"/>
</dbReference>
<dbReference type="EMBL" id="CAJHNH020004557">
    <property type="protein sequence ID" value="CAG5131282.1"/>
    <property type="molecule type" value="Genomic_DNA"/>
</dbReference>
<dbReference type="SUPFAM" id="SSF81321">
    <property type="entry name" value="Family A G protein-coupled receptor-like"/>
    <property type="match status" value="1"/>
</dbReference>
<dbReference type="InterPro" id="IPR017983">
    <property type="entry name" value="GPCR_2_secretin-like_CS"/>
</dbReference>
<comment type="caution">
    <text evidence="15">The sequence shown here is derived from an EMBL/GenBank/DDBJ whole genome shotgun (WGS) entry which is preliminary data.</text>
</comment>
<evidence type="ECO:0000256" key="5">
    <source>
        <dbReference type="ARBA" id="ARBA00022729"/>
    </source>
</evidence>
<organism evidence="15 16">
    <name type="scientific">Candidula unifasciata</name>
    <dbReference type="NCBI Taxonomy" id="100452"/>
    <lineage>
        <taxon>Eukaryota</taxon>
        <taxon>Metazoa</taxon>
        <taxon>Spiralia</taxon>
        <taxon>Lophotrochozoa</taxon>
        <taxon>Mollusca</taxon>
        <taxon>Gastropoda</taxon>
        <taxon>Heterobranchia</taxon>
        <taxon>Euthyneura</taxon>
        <taxon>Panpulmonata</taxon>
        <taxon>Eupulmonata</taxon>
        <taxon>Stylommatophora</taxon>
        <taxon>Helicina</taxon>
        <taxon>Helicoidea</taxon>
        <taxon>Geomitridae</taxon>
        <taxon>Candidula</taxon>
    </lineage>
</organism>
<feature type="region of interest" description="Disordered" evidence="11">
    <location>
        <begin position="275"/>
        <end position="302"/>
    </location>
</feature>
<dbReference type="Gene3D" id="2.60.220.50">
    <property type="match status" value="1"/>
</dbReference>
<feature type="non-terminal residue" evidence="15">
    <location>
        <position position="732"/>
    </location>
</feature>
<feature type="domain" description="G-protein coupled receptors family 2 profile 2" evidence="14">
    <location>
        <begin position="409"/>
        <end position="655"/>
    </location>
</feature>
<evidence type="ECO:0000256" key="3">
    <source>
        <dbReference type="ARBA" id="ARBA00008077"/>
    </source>
</evidence>
<comment type="similarity">
    <text evidence="3">Belongs to the G-protein coupled receptor Fz/Smo family.</text>
</comment>
<dbReference type="Pfam" id="PF00002">
    <property type="entry name" value="7tm_2"/>
    <property type="match status" value="1"/>
</dbReference>
<dbReference type="InterPro" id="IPR046338">
    <property type="entry name" value="GAIN_dom_sf"/>
</dbReference>
<dbReference type="SMART" id="SM01330">
    <property type="entry name" value="Frizzled"/>
    <property type="match status" value="1"/>
</dbReference>
<dbReference type="PROSITE" id="PS00650">
    <property type="entry name" value="G_PROTEIN_RECEP_F2_2"/>
    <property type="match status" value="1"/>
</dbReference>
<keyword evidence="4 12" id="KW-0812">Transmembrane</keyword>
<keyword evidence="10" id="KW-0325">Glycoprotein</keyword>
<proteinExistence type="inferred from homology"/>
<evidence type="ECO:0000256" key="9">
    <source>
        <dbReference type="ARBA" id="ARBA00023170"/>
    </source>
</evidence>
<feature type="compositionally biased region" description="Polar residues" evidence="11">
    <location>
        <begin position="717"/>
        <end position="732"/>
    </location>
</feature>
<keyword evidence="6 12" id="KW-1133">Transmembrane helix</keyword>
<evidence type="ECO:0000256" key="4">
    <source>
        <dbReference type="ARBA" id="ARBA00022692"/>
    </source>
</evidence>
<dbReference type="FunFam" id="1.20.1070.10:FF:000058">
    <property type="entry name" value="Adhesion G protein-coupled receptor F5"/>
    <property type="match status" value="1"/>
</dbReference>
<dbReference type="PANTHER" id="PTHR45692:SF1">
    <property type="entry name" value="G-PROTEIN COUPLED RECEPTORS FAMILY 2 PROFILE 2 DOMAIN-CONTAINING PROTEIN"/>
    <property type="match status" value="1"/>
</dbReference>
<dbReference type="AlphaFoldDB" id="A0A8S3ZU39"/>
<feature type="transmembrane region" description="Helical" evidence="12">
    <location>
        <begin position="446"/>
        <end position="464"/>
    </location>
</feature>
<dbReference type="InterPro" id="IPR000203">
    <property type="entry name" value="GPS"/>
</dbReference>
<accession>A0A8S3ZU39</accession>
<keyword evidence="8" id="KW-1015">Disulfide bond</keyword>
<dbReference type="Gene3D" id="1.20.1070.10">
    <property type="entry name" value="Rhodopsin 7-helix transmembrane proteins"/>
    <property type="match status" value="1"/>
</dbReference>
<dbReference type="PROSITE" id="PS50221">
    <property type="entry name" value="GAIN_B"/>
    <property type="match status" value="1"/>
</dbReference>
<evidence type="ECO:0000256" key="12">
    <source>
        <dbReference type="SAM" id="Phobius"/>
    </source>
</evidence>
<evidence type="ECO:0000313" key="16">
    <source>
        <dbReference type="Proteomes" id="UP000678393"/>
    </source>
</evidence>